<evidence type="ECO:0000256" key="4">
    <source>
        <dbReference type="ARBA" id="ARBA00022989"/>
    </source>
</evidence>
<feature type="transmembrane region" description="Helical" evidence="6">
    <location>
        <begin position="108"/>
        <end position="129"/>
    </location>
</feature>
<dbReference type="Gene3D" id="1.20.1250.20">
    <property type="entry name" value="MFS general substrate transporter like domains"/>
    <property type="match status" value="2"/>
</dbReference>
<feature type="transmembrane region" description="Helical" evidence="6">
    <location>
        <begin position="340"/>
        <end position="360"/>
    </location>
</feature>
<dbReference type="EMBL" id="LK996017">
    <property type="protein sequence ID" value="CDX04765.1"/>
    <property type="molecule type" value="Genomic_DNA"/>
</dbReference>
<proteinExistence type="predicted"/>
<organism evidence="8">
    <name type="scientific">Desulfitobacterium hafniense</name>
    <name type="common">Desulfitobacterium frappieri</name>
    <dbReference type="NCBI Taxonomy" id="49338"/>
    <lineage>
        <taxon>Bacteria</taxon>
        <taxon>Bacillati</taxon>
        <taxon>Bacillota</taxon>
        <taxon>Clostridia</taxon>
        <taxon>Eubacteriales</taxon>
        <taxon>Desulfitobacteriaceae</taxon>
        <taxon>Desulfitobacterium</taxon>
    </lineage>
</organism>
<feature type="transmembrane region" description="Helical" evidence="6">
    <location>
        <begin position="52"/>
        <end position="77"/>
    </location>
</feature>
<dbReference type="InterPro" id="IPR036259">
    <property type="entry name" value="MFS_trans_sf"/>
</dbReference>
<dbReference type="InterPro" id="IPR020846">
    <property type="entry name" value="MFS_dom"/>
</dbReference>
<keyword evidence="5 6" id="KW-0472">Membrane</keyword>
<dbReference type="PROSITE" id="PS50850">
    <property type="entry name" value="MFS"/>
    <property type="match status" value="1"/>
</dbReference>
<keyword evidence="4 6" id="KW-1133">Transmembrane helix</keyword>
<gene>
    <name evidence="8" type="ORF">DPCES_4879</name>
</gene>
<comment type="subcellular location">
    <subcellularLocation>
        <location evidence="1">Cell membrane</location>
        <topology evidence="1">Multi-pass membrane protein</topology>
    </subcellularLocation>
</comment>
<dbReference type="InterPro" id="IPR005829">
    <property type="entry name" value="Sugar_transporter_CS"/>
</dbReference>
<evidence type="ECO:0000256" key="6">
    <source>
        <dbReference type="SAM" id="Phobius"/>
    </source>
</evidence>
<feature type="domain" description="Major facilitator superfamily (MFS) profile" evidence="7">
    <location>
        <begin position="18"/>
        <end position="394"/>
    </location>
</feature>
<dbReference type="CDD" id="cd17478">
    <property type="entry name" value="MFS_FsR"/>
    <property type="match status" value="1"/>
</dbReference>
<dbReference type="Pfam" id="PF07690">
    <property type="entry name" value="MFS_1"/>
    <property type="match status" value="1"/>
</dbReference>
<feature type="transmembrane region" description="Helical" evidence="6">
    <location>
        <begin position="141"/>
        <end position="162"/>
    </location>
</feature>
<evidence type="ECO:0000256" key="1">
    <source>
        <dbReference type="ARBA" id="ARBA00004651"/>
    </source>
</evidence>
<name>A0A098B8T0_DESHA</name>
<feature type="transmembrane region" description="Helical" evidence="6">
    <location>
        <begin position="21"/>
        <end position="46"/>
    </location>
</feature>
<evidence type="ECO:0000256" key="2">
    <source>
        <dbReference type="ARBA" id="ARBA00022448"/>
    </source>
</evidence>
<feature type="transmembrane region" description="Helical" evidence="6">
    <location>
        <begin position="174"/>
        <end position="191"/>
    </location>
</feature>
<dbReference type="GO" id="GO:0022857">
    <property type="term" value="F:transmembrane transporter activity"/>
    <property type="evidence" value="ECO:0007669"/>
    <property type="project" value="InterPro"/>
</dbReference>
<feature type="transmembrane region" description="Helical" evidence="6">
    <location>
        <begin position="256"/>
        <end position="276"/>
    </location>
</feature>
<dbReference type="RefSeq" id="WP_005808460.1">
    <property type="nucleotide sequence ID" value="NZ_CABKQQ010000010.1"/>
</dbReference>
<sequence length="401" mass="42632">MAMTIKQPIQKQSIQYSKIGVLSLAHMLNDLYSNFLPQMLPFLIILHPDFTATQAAILVSSFTISSSLVQPFIGYYLDRRGKRWFVYVGTLWMAIMLSLTGVVHENYILLVTLATLAGLGTAAFHPQASTMVNILSGDYKAVLLSAFIAFGNFGFALGPLLLVPLFEAHGLQGTLYMVIPGVMVSLLLLFFSPRVNVSPSTPPEFSALMASLKTAARELSTIVGVIAVRSLAYTGMLTMLPLYFKSQNLSNIAASHLVTIMLAAGAAGGIIGGFISDRFGRKPLIVGSLLLATPLFFAFLYTEGTLSTLFLALAGASLLSSFSVTVVAAQEVIPNNKAMAAGLTLGFAGGVGGLAVVLIGRIADLWGLQMAISALFVLPFVAGLLALFMKSRPAARVQRGA</sequence>
<dbReference type="PANTHER" id="PTHR43129:SF1">
    <property type="entry name" value="FOSMIDOMYCIN RESISTANCE PROTEIN"/>
    <property type="match status" value="1"/>
</dbReference>
<evidence type="ECO:0000256" key="5">
    <source>
        <dbReference type="ARBA" id="ARBA00023136"/>
    </source>
</evidence>
<evidence type="ECO:0000259" key="7">
    <source>
        <dbReference type="PROSITE" id="PS50850"/>
    </source>
</evidence>
<feature type="transmembrane region" description="Helical" evidence="6">
    <location>
        <begin position="366"/>
        <end position="389"/>
    </location>
</feature>
<dbReference type="PANTHER" id="PTHR43129">
    <property type="entry name" value="FOSMIDOMYCIN RESISTANCE PROTEIN"/>
    <property type="match status" value="1"/>
</dbReference>
<dbReference type="PATRIC" id="fig|49338.4.peg.5246"/>
<keyword evidence="2" id="KW-0813">Transport</keyword>
<protein>
    <submittedName>
        <fullName evidence="8">Transporter, major facilitator protein</fullName>
    </submittedName>
</protein>
<feature type="transmembrane region" description="Helical" evidence="6">
    <location>
        <begin position="219"/>
        <end position="244"/>
    </location>
</feature>
<dbReference type="AlphaFoldDB" id="A0A098B8T0"/>
<dbReference type="PROSITE" id="PS00216">
    <property type="entry name" value="SUGAR_TRANSPORT_1"/>
    <property type="match status" value="1"/>
</dbReference>
<feature type="transmembrane region" description="Helical" evidence="6">
    <location>
        <begin position="308"/>
        <end position="328"/>
    </location>
</feature>
<dbReference type="OMA" id="YFYMASF"/>
<accession>A0A098B8T0</accession>
<dbReference type="SUPFAM" id="SSF103473">
    <property type="entry name" value="MFS general substrate transporter"/>
    <property type="match status" value="1"/>
</dbReference>
<dbReference type="InterPro" id="IPR011701">
    <property type="entry name" value="MFS"/>
</dbReference>
<feature type="transmembrane region" description="Helical" evidence="6">
    <location>
        <begin position="283"/>
        <end position="302"/>
    </location>
</feature>
<evidence type="ECO:0000313" key="8">
    <source>
        <dbReference type="EMBL" id="CDX04765.1"/>
    </source>
</evidence>
<reference evidence="8" key="1">
    <citation type="submission" date="2014-07" db="EMBL/GenBank/DDBJ databases">
        <authorList>
            <person name="Hornung V.Bastian."/>
        </authorList>
    </citation>
    <scope>NUCLEOTIDE SEQUENCE</scope>
    <source>
        <strain evidence="8">PCE-S</strain>
    </source>
</reference>
<keyword evidence="3 6" id="KW-0812">Transmembrane</keyword>
<evidence type="ECO:0000256" key="3">
    <source>
        <dbReference type="ARBA" id="ARBA00022692"/>
    </source>
</evidence>
<dbReference type="GO" id="GO:0005886">
    <property type="term" value="C:plasma membrane"/>
    <property type="evidence" value="ECO:0007669"/>
    <property type="project" value="UniProtKB-SubCell"/>
</dbReference>
<feature type="transmembrane region" description="Helical" evidence="6">
    <location>
        <begin position="84"/>
        <end position="102"/>
    </location>
</feature>